<evidence type="ECO:0000256" key="8">
    <source>
        <dbReference type="ARBA" id="ARBA00023180"/>
    </source>
</evidence>
<keyword evidence="9" id="KW-0735">Signal-anchor</keyword>
<evidence type="ECO:0000313" key="11">
    <source>
        <dbReference type="RefSeq" id="XP_022298498.1"/>
    </source>
</evidence>
<organism evidence="10 11">
    <name type="scientific">Crassostrea virginica</name>
    <name type="common">Eastern oyster</name>
    <dbReference type="NCBI Taxonomy" id="6565"/>
    <lineage>
        <taxon>Eukaryota</taxon>
        <taxon>Metazoa</taxon>
        <taxon>Spiralia</taxon>
        <taxon>Lophotrochozoa</taxon>
        <taxon>Mollusca</taxon>
        <taxon>Bivalvia</taxon>
        <taxon>Autobranchia</taxon>
        <taxon>Pteriomorphia</taxon>
        <taxon>Ostreida</taxon>
        <taxon>Ostreoidea</taxon>
        <taxon>Ostreidae</taxon>
        <taxon>Crassostrea</taxon>
    </lineage>
</organism>
<dbReference type="PANTHER" id="PTHR12137">
    <property type="entry name" value="CARBOHYDRATE SULFOTRANSFERASE"/>
    <property type="match status" value="1"/>
</dbReference>
<keyword evidence="4 9" id="KW-0812">Transmembrane</keyword>
<keyword evidence="10" id="KW-1185">Reference proteome</keyword>
<keyword evidence="8 9" id="KW-0325">Glycoprotein</keyword>
<dbReference type="GO" id="GO:0000139">
    <property type="term" value="C:Golgi membrane"/>
    <property type="evidence" value="ECO:0007669"/>
    <property type="project" value="UniProtKB-SubCell"/>
</dbReference>
<feature type="transmembrane region" description="Helical" evidence="9">
    <location>
        <begin position="6"/>
        <end position="24"/>
    </location>
</feature>
<sequence>MSYRAYRGILWSTLLSIVVVSLYISKNLSFLSSTDPRIQIVAKYEEDHLRQVGEDNRNVTTTQCSIFRENIFQTTDIQQERLDHIKRTCETNRLGHAYSPSSFFQKLNYNIQLYDPLGFLYCRIQKVGSTFLQKTINHAFSGIKHISQRGNTMLVNRSKDFVDCLPKTSKFMFVREPYGRALSGYVDKLFAPNPVFWSSVGRHIVKIVRGLNASDLSLKCGHDVTFPEFMEYVNIAQTTLKHRDRHFFQMYEHCFPCDIKYNFVGKMETFREDVSRLFDAFESTFSVGMSFKDFEKESDLATTKSHIGLLFSFKRETLLCEPFHKSLLRLWRDLQIRGVLPIEAIMPFDSEQAKTVTDLQVTEVVTSVIQNVQNRTMLKKQRNEAKLEAFSQLSEKLIEDYKNLYHLDFELFDYQTDPKFVKNRISLSSKDLKYFNIW</sequence>
<evidence type="ECO:0000256" key="5">
    <source>
        <dbReference type="ARBA" id="ARBA00022989"/>
    </source>
</evidence>
<dbReference type="OrthoDB" id="2019940at2759"/>
<dbReference type="KEGG" id="cvn:111107544"/>
<dbReference type="GO" id="GO:0016051">
    <property type="term" value="P:carbohydrate biosynthetic process"/>
    <property type="evidence" value="ECO:0007669"/>
    <property type="project" value="InterPro"/>
</dbReference>
<reference evidence="11" key="1">
    <citation type="submission" date="2025-08" db="UniProtKB">
        <authorList>
            <consortium name="RefSeq"/>
        </authorList>
    </citation>
    <scope>IDENTIFICATION</scope>
    <source>
        <tissue evidence="11">Whole sample</tissue>
    </source>
</reference>
<keyword evidence="5 9" id="KW-1133">Transmembrane helix</keyword>
<keyword evidence="9" id="KW-0119">Carbohydrate metabolism</keyword>
<dbReference type="RefSeq" id="XP_022298498.1">
    <property type="nucleotide sequence ID" value="XM_022442790.1"/>
</dbReference>
<evidence type="ECO:0000313" key="10">
    <source>
        <dbReference type="Proteomes" id="UP000694844"/>
    </source>
</evidence>
<comment type="subcellular location">
    <subcellularLocation>
        <location evidence="1 9">Golgi apparatus membrane</location>
        <topology evidence="1 9">Single-pass type II membrane protein</topology>
    </subcellularLocation>
</comment>
<evidence type="ECO:0000256" key="1">
    <source>
        <dbReference type="ARBA" id="ARBA00004323"/>
    </source>
</evidence>
<evidence type="ECO:0000256" key="6">
    <source>
        <dbReference type="ARBA" id="ARBA00023034"/>
    </source>
</evidence>
<name>A0A8B8B5W7_CRAVI</name>
<keyword evidence="3 9" id="KW-0808">Transferase</keyword>
<dbReference type="PANTHER" id="PTHR12137:SF54">
    <property type="entry name" value="CARBOHYDRATE SULFOTRANSFERASE"/>
    <property type="match status" value="1"/>
</dbReference>
<accession>A0A8B8B5W7</accession>
<keyword evidence="6 9" id="KW-0333">Golgi apparatus</keyword>
<protein>
    <recommendedName>
        <fullName evidence="9">Carbohydrate sulfotransferase</fullName>
        <ecNumber evidence="9">2.8.2.-</ecNumber>
    </recommendedName>
</protein>
<evidence type="ECO:0000256" key="3">
    <source>
        <dbReference type="ARBA" id="ARBA00022679"/>
    </source>
</evidence>
<dbReference type="EC" id="2.8.2.-" evidence="9"/>
<dbReference type="InterPro" id="IPR018011">
    <property type="entry name" value="Carb_sulfotrans_8-10"/>
</dbReference>
<evidence type="ECO:0000256" key="9">
    <source>
        <dbReference type="RuleBase" id="RU364020"/>
    </source>
</evidence>
<evidence type="ECO:0000256" key="2">
    <source>
        <dbReference type="ARBA" id="ARBA00006339"/>
    </source>
</evidence>
<keyword evidence="7 9" id="KW-0472">Membrane</keyword>
<dbReference type="InterPro" id="IPR005331">
    <property type="entry name" value="Sulfotransferase"/>
</dbReference>
<gene>
    <name evidence="11" type="primary">LOC111107544</name>
</gene>
<evidence type="ECO:0000256" key="7">
    <source>
        <dbReference type="ARBA" id="ARBA00023136"/>
    </source>
</evidence>
<dbReference type="AlphaFoldDB" id="A0A8B8B5W7"/>
<dbReference type="Proteomes" id="UP000694844">
    <property type="component" value="Chromosome 8"/>
</dbReference>
<dbReference type="GO" id="GO:0008146">
    <property type="term" value="F:sulfotransferase activity"/>
    <property type="evidence" value="ECO:0007669"/>
    <property type="project" value="InterPro"/>
</dbReference>
<dbReference type="GeneID" id="111107544"/>
<dbReference type="Pfam" id="PF03567">
    <property type="entry name" value="Sulfotransfer_2"/>
    <property type="match status" value="2"/>
</dbReference>
<proteinExistence type="inferred from homology"/>
<evidence type="ECO:0000256" key="4">
    <source>
        <dbReference type="ARBA" id="ARBA00022692"/>
    </source>
</evidence>
<comment type="similarity">
    <text evidence="2 9">Belongs to the sulfotransferase 2 family.</text>
</comment>